<evidence type="ECO:0000256" key="6">
    <source>
        <dbReference type="ARBA" id="ARBA00035120"/>
    </source>
</evidence>
<evidence type="ECO:0000256" key="2">
    <source>
        <dbReference type="ARBA" id="ARBA00022475"/>
    </source>
</evidence>
<dbReference type="EMBL" id="UINC01012224">
    <property type="protein sequence ID" value="SVA53495.1"/>
    <property type="molecule type" value="Genomic_DNA"/>
</dbReference>
<dbReference type="InterPro" id="IPR003691">
    <property type="entry name" value="FluC"/>
</dbReference>
<keyword evidence="5 8" id="KW-0472">Membrane</keyword>
<proteinExistence type="inferred from homology"/>
<dbReference type="Pfam" id="PF02537">
    <property type="entry name" value="CRCB"/>
    <property type="match status" value="1"/>
</dbReference>
<comment type="similarity">
    <text evidence="6">Belongs to the fluoride channel Fluc/FEX (TC 1.A.43) family.</text>
</comment>
<evidence type="ECO:0000256" key="8">
    <source>
        <dbReference type="SAM" id="Phobius"/>
    </source>
</evidence>
<dbReference type="GO" id="GO:1903425">
    <property type="term" value="F:fluoride transmembrane transporter activity"/>
    <property type="evidence" value="ECO:0007669"/>
    <property type="project" value="TreeGrafter"/>
</dbReference>
<gene>
    <name evidence="9" type="ORF">METZ01_LOCUS106349</name>
</gene>
<dbReference type="PANTHER" id="PTHR28259">
    <property type="entry name" value="FLUORIDE EXPORT PROTEIN 1-RELATED"/>
    <property type="match status" value="1"/>
</dbReference>
<protein>
    <recommendedName>
        <fullName evidence="10">Fluoride ion transporter CrcB</fullName>
    </recommendedName>
</protein>
<feature type="transmembrane region" description="Helical" evidence="8">
    <location>
        <begin position="34"/>
        <end position="54"/>
    </location>
</feature>
<evidence type="ECO:0000256" key="4">
    <source>
        <dbReference type="ARBA" id="ARBA00022989"/>
    </source>
</evidence>
<sequence length="128" mass="14087">MPLWLIIGIGSFIGGILRYWISGWVQSGALTFPLGTLSVNFIGSLILSLIMYLSEHAGLFSEEVRVFWTIGLLGSFTTMSTFSYESFRLLEQNENILFGLNIAGTLILTLAAVYMGKLIVLNFLVGAK</sequence>
<organism evidence="9">
    <name type="scientific">marine metagenome</name>
    <dbReference type="NCBI Taxonomy" id="408172"/>
    <lineage>
        <taxon>unclassified sequences</taxon>
        <taxon>metagenomes</taxon>
        <taxon>ecological metagenomes</taxon>
    </lineage>
</organism>
<keyword evidence="3 8" id="KW-0812">Transmembrane</keyword>
<evidence type="ECO:0000256" key="1">
    <source>
        <dbReference type="ARBA" id="ARBA00004651"/>
    </source>
</evidence>
<comment type="subcellular location">
    <subcellularLocation>
        <location evidence="1">Cell membrane</location>
        <topology evidence="1">Multi-pass membrane protein</topology>
    </subcellularLocation>
</comment>
<feature type="transmembrane region" description="Helical" evidence="8">
    <location>
        <begin position="66"/>
        <end position="84"/>
    </location>
</feature>
<comment type="catalytic activity">
    <reaction evidence="7">
        <text>fluoride(in) = fluoride(out)</text>
        <dbReference type="Rhea" id="RHEA:76159"/>
        <dbReference type="ChEBI" id="CHEBI:17051"/>
    </reaction>
    <physiologicalReaction direction="left-to-right" evidence="7">
        <dbReference type="Rhea" id="RHEA:76160"/>
    </physiologicalReaction>
</comment>
<accession>A0A381WLZ3</accession>
<reference evidence="9" key="1">
    <citation type="submission" date="2018-05" db="EMBL/GenBank/DDBJ databases">
        <authorList>
            <person name="Lanie J.A."/>
            <person name="Ng W.-L."/>
            <person name="Kazmierczak K.M."/>
            <person name="Andrzejewski T.M."/>
            <person name="Davidsen T.M."/>
            <person name="Wayne K.J."/>
            <person name="Tettelin H."/>
            <person name="Glass J.I."/>
            <person name="Rusch D."/>
            <person name="Podicherti R."/>
            <person name="Tsui H.-C.T."/>
            <person name="Winkler M.E."/>
        </authorList>
    </citation>
    <scope>NUCLEOTIDE SEQUENCE</scope>
</reference>
<feature type="transmembrane region" description="Helical" evidence="8">
    <location>
        <begin position="96"/>
        <end position="125"/>
    </location>
</feature>
<keyword evidence="4 8" id="KW-1133">Transmembrane helix</keyword>
<keyword evidence="2" id="KW-1003">Cell membrane</keyword>
<dbReference type="NCBIfam" id="TIGR00494">
    <property type="entry name" value="crcB"/>
    <property type="match status" value="1"/>
</dbReference>
<evidence type="ECO:0000256" key="7">
    <source>
        <dbReference type="ARBA" id="ARBA00035585"/>
    </source>
</evidence>
<evidence type="ECO:0000256" key="5">
    <source>
        <dbReference type="ARBA" id="ARBA00023136"/>
    </source>
</evidence>
<dbReference type="PANTHER" id="PTHR28259:SF1">
    <property type="entry name" value="FLUORIDE EXPORT PROTEIN 1-RELATED"/>
    <property type="match status" value="1"/>
</dbReference>
<evidence type="ECO:0008006" key="10">
    <source>
        <dbReference type="Google" id="ProtNLM"/>
    </source>
</evidence>
<dbReference type="GO" id="GO:0005886">
    <property type="term" value="C:plasma membrane"/>
    <property type="evidence" value="ECO:0007669"/>
    <property type="project" value="UniProtKB-SubCell"/>
</dbReference>
<evidence type="ECO:0000313" key="9">
    <source>
        <dbReference type="EMBL" id="SVA53495.1"/>
    </source>
</evidence>
<dbReference type="HAMAP" id="MF_00454">
    <property type="entry name" value="FluC"/>
    <property type="match status" value="1"/>
</dbReference>
<evidence type="ECO:0000256" key="3">
    <source>
        <dbReference type="ARBA" id="ARBA00022692"/>
    </source>
</evidence>
<dbReference type="AlphaFoldDB" id="A0A381WLZ3"/>
<name>A0A381WLZ3_9ZZZZ</name>